<evidence type="ECO:0000256" key="1">
    <source>
        <dbReference type="SAM" id="Phobius"/>
    </source>
</evidence>
<evidence type="ECO:0000313" key="3">
    <source>
        <dbReference type="EMBL" id="CAB3367856.1"/>
    </source>
</evidence>
<evidence type="ECO:0000259" key="2">
    <source>
        <dbReference type="PROSITE" id="PS50184"/>
    </source>
</evidence>
<dbReference type="EMBL" id="CADEPI010000034">
    <property type="protein sequence ID" value="CAB3367856.1"/>
    <property type="molecule type" value="Genomic_DNA"/>
</dbReference>
<proteinExistence type="predicted"/>
<accession>A0A8S1CHE9</accession>
<keyword evidence="1" id="KW-1133">Transmembrane helix</keyword>
<protein>
    <recommendedName>
        <fullName evidence="2">VWFC domain-containing protein</fullName>
    </recommendedName>
</protein>
<dbReference type="SUPFAM" id="SSF57603">
    <property type="entry name" value="FnI-like domain"/>
    <property type="match status" value="1"/>
</dbReference>
<dbReference type="PROSITE" id="PS50184">
    <property type="entry name" value="VWFC_2"/>
    <property type="match status" value="1"/>
</dbReference>
<dbReference type="AlphaFoldDB" id="A0A8S1CHE9"/>
<organism evidence="3 4">
    <name type="scientific">Cloeon dipterum</name>
    <dbReference type="NCBI Taxonomy" id="197152"/>
    <lineage>
        <taxon>Eukaryota</taxon>
        <taxon>Metazoa</taxon>
        <taxon>Ecdysozoa</taxon>
        <taxon>Arthropoda</taxon>
        <taxon>Hexapoda</taxon>
        <taxon>Insecta</taxon>
        <taxon>Pterygota</taxon>
        <taxon>Palaeoptera</taxon>
        <taxon>Ephemeroptera</taxon>
        <taxon>Pisciforma</taxon>
        <taxon>Baetidae</taxon>
        <taxon>Cloeon</taxon>
    </lineage>
</organism>
<keyword evidence="4" id="KW-1185">Reference proteome</keyword>
<sequence>MKSWTLFADFVDGCEVTGQHLANGQHWFDAEKCKNCVCHHGQLDCLPVNCTNCSDLSAQEDKCCQSCRGVTAAAVVSPAALTKPIVVGEKEIPVVGVTFAGLFVLIPLLWFIIRCGAKLRTYSPVTLSDPDSLDPV</sequence>
<name>A0A8S1CHE9_9INSE</name>
<dbReference type="Gene3D" id="6.20.200.20">
    <property type="match status" value="1"/>
</dbReference>
<feature type="transmembrane region" description="Helical" evidence="1">
    <location>
        <begin position="92"/>
        <end position="113"/>
    </location>
</feature>
<evidence type="ECO:0000313" key="4">
    <source>
        <dbReference type="Proteomes" id="UP000494165"/>
    </source>
</evidence>
<reference evidence="3 4" key="1">
    <citation type="submission" date="2020-04" db="EMBL/GenBank/DDBJ databases">
        <authorList>
            <person name="Alioto T."/>
            <person name="Alioto T."/>
            <person name="Gomez Garrido J."/>
        </authorList>
    </citation>
    <scope>NUCLEOTIDE SEQUENCE [LARGE SCALE GENOMIC DNA]</scope>
</reference>
<dbReference type="Proteomes" id="UP000494165">
    <property type="component" value="Unassembled WGS sequence"/>
</dbReference>
<comment type="caution">
    <text evidence="3">The sequence shown here is derived from an EMBL/GenBank/DDBJ whole genome shotgun (WGS) entry which is preliminary data.</text>
</comment>
<keyword evidence="1" id="KW-0812">Transmembrane</keyword>
<keyword evidence="1" id="KW-0472">Membrane</keyword>
<feature type="domain" description="VWFC" evidence="2">
    <location>
        <begin position="12"/>
        <end position="68"/>
    </location>
</feature>
<gene>
    <name evidence="3" type="ORF">CLODIP_2_CD04103</name>
</gene>
<dbReference type="InterPro" id="IPR001007">
    <property type="entry name" value="VWF_dom"/>
</dbReference>